<dbReference type="PROSITE" id="PS00609">
    <property type="entry name" value="GLYCOSYL_HYDROL_F32"/>
    <property type="match status" value="1"/>
</dbReference>
<dbReference type="EMBL" id="CP011801">
    <property type="protein sequence ID" value="ALA61017.1"/>
    <property type="molecule type" value="Genomic_DNA"/>
</dbReference>
<dbReference type="CDD" id="cd18622">
    <property type="entry name" value="GH32_Inu-like"/>
    <property type="match status" value="1"/>
</dbReference>
<keyword evidence="2 4" id="KW-0378">Hydrolase</keyword>
<evidence type="ECO:0000256" key="1">
    <source>
        <dbReference type="ARBA" id="ARBA00009902"/>
    </source>
</evidence>
<dbReference type="InterPro" id="IPR013189">
    <property type="entry name" value="Glyco_hydro_32_C"/>
</dbReference>
<feature type="domain" description="Glycosyl hydrolase family 32 N-terminal" evidence="6">
    <location>
        <begin position="51"/>
        <end position="357"/>
    </location>
</feature>
<dbReference type="KEGG" id="nmv:NITMOv2_4646"/>
<dbReference type="STRING" id="42253.NITMOv2_4646"/>
<dbReference type="SUPFAM" id="SSF49899">
    <property type="entry name" value="Concanavalin A-like lectins/glucanases"/>
    <property type="match status" value="1"/>
</dbReference>
<feature type="chain" id="PRO_5005477099" evidence="5">
    <location>
        <begin position="25"/>
        <end position="524"/>
    </location>
</feature>
<evidence type="ECO:0000313" key="9">
    <source>
        <dbReference type="Proteomes" id="UP000069205"/>
    </source>
</evidence>
<dbReference type="Proteomes" id="UP000069205">
    <property type="component" value="Chromosome"/>
</dbReference>
<evidence type="ECO:0000256" key="5">
    <source>
        <dbReference type="SAM" id="SignalP"/>
    </source>
</evidence>
<dbReference type="EC" id="3.2.1.80" evidence="8"/>
<dbReference type="InterPro" id="IPR013320">
    <property type="entry name" value="ConA-like_dom_sf"/>
</dbReference>
<sequence>MVGGLGPCITVRVFPAVFSLAALALGVGCGSSSSSPSDASIAALDARPAYHFTPPTNWMNDPNGLVHVDGEYHLFYQYNPALPSWGFIHWGHAVSTDLVHWTDLPAALAPDPVLGMPFSGSAVVDRDRTSGLCGATAPDCVIAVFTHHGSAQVQSVAVSDDGARTFRLNHANPVLSNPGLIDFRDPKVFYHTPTRRWIMVLAAGDRVRLYGSSNLTGWTHLSDIGPSESLRGGVLECPDLFELPVSNEPGVMRWVLKIDSNPGGRYGGSGSRYLVGTFDGVTFTPLAQAPQWADFGPDFYAAQSFANTPADGRHLWLAWMNNWAYASALPTGSWRGAMTVPREVGLIRADDGTYLLTQRPAAELRALRDGAPAIEVADQPIGTPCTLLDGLTGDALEIALAFEPGTAREVGLAIRRGAGEETRVGYDAVRGTLFVDRSISGSTLLRETLPARHHAPLRADGAGLVTLTVLLDRSSVEVFAGDGRAVITDVLLASPASRGAQLYVDGGTARLRSLRAWTLRRVLR</sequence>
<dbReference type="GO" id="GO:0051669">
    <property type="term" value="F:fructan beta-fructosidase activity"/>
    <property type="evidence" value="ECO:0007669"/>
    <property type="project" value="UniProtKB-EC"/>
</dbReference>
<comment type="similarity">
    <text evidence="1 4">Belongs to the glycosyl hydrolase 32 family.</text>
</comment>
<dbReference type="RefSeq" id="WP_053381783.1">
    <property type="nucleotide sequence ID" value="NZ_CP011801.1"/>
</dbReference>
<organism evidence="8 9">
    <name type="scientific">Nitrospira moscoviensis</name>
    <dbReference type="NCBI Taxonomy" id="42253"/>
    <lineage>
        <taxon>Bacteria</taxon>
        <taxon>Pseudomonadati</taxon>
        <taxon>Nitrospirota</taxon>
        <taxon>Nitrospiria</taxon>
        <taxon>Nitrospirales</taxon>
        <taxon>Nitrospiraceae</taxon>
        <taxon>Nitrospira</taxon>
    </lineage>
</organism>
<dbReference type="Pfam" id="PF00251">
    <property type="entry name" value="Glyco_hydro_32N"/>
    <property type="match status" value="1"/>
</dbReference>
<evidence type="ECO:0000259" key="6">
    <source>
        <dbReference type="Pfam" id="PF00251"/>
    </source>
</evidence>
<dbReference type="InterPro" id="IPR023296">
    <property type="entry name" value="Glyco_hydro_beta-prop_sf"/>
</dbReference>
<gene>
    <name evidence="8" type="ORF">NITMOv2_4646</name>
</gene>
<dbReference type="InterPro" id="IPR001362">
    <property type="entry name" value="Glyco_hydro_32"/>
</dbReference>
<dbReference type="GO" id="GO:0004575">
    <property type="term" value="F:sucrose alpha-glucosidase activity"/>
    <property type="evidence" value="ECO:0007669"/>
    <property type="project" value="TreeGrafter"/>
</dbReference>
<protein>
    <submittedName>
        <fullName evidence="8">Levanase</fullName>
        <ecNumber evidence="8">3.2.1.80</ecNumber>
    </submittedName>
</protein>
<evidence type="ECO:0000256" key="4">
    <source>
        <dbReference type="RuleBase" id="RU362110"/>
    </source>
</evidence>
<keyword evidence="3 4" id="KW-0326">Glycosidase</keyword>
<feature type="signal peptide" evidence="5">
    <location>
        <begin position="1"/>
        <end position="24"/>
    </location>
</feature>
<dbReference type="GO" id="GO:0005987">
    <property type="term" value="P:sucrose catabolic process"/>
    <property type="evidence" value="ECO:0007669"/>
    <property type="project" value="TreeGrafter"/>
</dbReference>
<evidence type="ECO:0000256" key="2">
    <source>
        <dbReference type="ARBA" id="ARBA00022801"/>
    </source>
</evidence>
<dbReference type="SMART" id="SM00640">
    <property type="entry name" value="Glyco_32"/>
    <property type="match status" value="1"/>
</dbReference>
<evidence type="ECO:0000313" key="8">
    <source>
        <dbReference type="EMBL" id="ALA61017.1"/>
    </source>
</evidence>
<dbReference type="InterPro" id="IPR013148">
    <property type="entry name" value="Glyco_hydro_32_N"/>
</dbReference>
<feature type="domain" description="Glycosyl hydrolase family 32 C-terminal" evidence="7">
    <location>
        <begin position="366"/>
        <end position="517"/>
    </location>
</feature>
<evidence type="ECO:0000259" key="7">
    <source>
        <dbReference type="Pfam" id="PF08244"/>
    </source>
</evidence>
<dbReference type="Gene3D" id="2.115.10.20">
    <property type="entry name" value="Glycosyl hydrolase domain, family 43"/>
    <property type="match status" value="1"/>
</dbReference>
<reference evidence="8 9" key="1">
    <citation type="journal article" date="2015" name="Proc. Natl. Acad. Sci. U.S.A.">
        <title>Expanded metabolic versatility of ubiquitous nitrite-oxidizing bacteria from the genus Nitrospira.</title>
        <authorList>
            <person name="Koch H."/>
            <person name="Lucker S."/>
            <person name="Albertsen M."/>
            <person name="Kitzinger K."/>
            <person name="Herbold C."/>
            <person name="Spieck E."/>
            <person name="Nielsen P.H."/>
            <person name="Wagner M."/>
            <person name="Daims H."/>
        </authorList>
    </citation>
    <scope>NUCLEOTIDE SEQUENCE [LARGE SCALE GENOMIC DNA]</scope>
    <source>
        <strain evidence="8 9">NSP M-1</strain>
    </source>
</reference>
<dbReference type="GO" id="GO:0005737">
    <property type="term" value="C:cytoplasm"/>
    <property type="evidence" value="ECO:0007669"/>
    <property type="project" value="TreeGrafter"/>
</dbReference>
<keyword evidence="5" id="KW-0732">Signal</keyword>
<name>A0A0K2GK87_NITMO</name>
<dbReference type="InterPro" id="IPR018053">
    <property type="entry name" value="Glyco_hydro_32_AS"/>
</dbReference>
<evidence type="ECO:0000256" key="3">
    <source>
        <dbReference type="ARBA" id="ARBA00023295"/>
    </source>
</evidence>
<dbReference type="PATRIC" id="fig|42253.5.peg.4581"/>
<dbReference type="AlphaFoldDB" id="A0A0K2GK87"/>
<accession>A0A0K2GK87</accession>
<dbReference type="PANTHER" id="PTHR42800:SF1">
    <property type="entry name" value="EXOINULINASE INUD (AFU_ORTHOLOGUE AFUA_5G00480)"/>
    <property type="match status" value="1"/>
</dbReference>
<dbReference type="SUPFAM" id="SSF75005">
    <property type="entry name" value="Arabinanase/levansucrase/invertase"/>
    <property type="match status" value="1"/>
</dbReference>
<dbReference type="PANTHER" id="PTHR42800">
    <property type="entry name" value="EXOINULINASE INUD (AFU_ORTHOLOGUE AFUA_5G00480)"/>
    <property type="match status" value="1"/>
</dbReference>
<dbReference type="Pfam" id="PF08244">
    <property type="entry name" value="Glyco_hydro_32C"/>
    <property type="match status" value="1"/>
</dbReference>
<dbReference type="Gene3D" id="2.60.120.560">
    <property type="entry name" value="Exo-inulinase, domain 1"/>
    <property type="match status" value="1"/>
</dbReference>
<proteinExistence type="inferred from homology"/>
<keyword evidence="9" id="KW-1185">Reference proteome</keyword>